<organism evidence="2 3">
    <name type="scientific">Lithohypha guttulata</name>
    <dbReference type="NCBI Taxonomy" id="1690604"/>
    <lineage>
        <taxon>Eukaryota</taxon>
        <taxon>Fungi</taxon>
        <taxon>Dikarya</taxon>
        <taxon>Ascomycota</taxon>
        <taxon>Pezizomycotina</taxon>
        <taxon>Eurotiomycetes</taxon>
        <taxon>Chaetothyriomycetidae</taxon>
        <taxon>Chaetothyriales</taxon>
        <taxon>Trichomeriaceae</taxon>
        <taxon>Lithohypha</taxon>
    </lineage>
</organism>
<dbReference type="AlphaFoldDB" id="A0AAN7Y894"/>
<comment type="caution">
    <text evidence="2">The sequence shown here is derived from an EMBL/GenBank/DDBJ whole genome shotgun (WGS) entry which is preliminary data.</text>
</comment>
<reference evidence="2 3" key="1">
    <citation type="submission" date="2023-08" db="EMBL/GenBank/DDBJ databases">
        <title>Black Yeasts Isolated from many extreme environments.</title>
        <authorList>
            <person name="Coleine C."/>
            <person name="Stajich J.E."/>
            <person name="Selbmann L."/>
        </authorList>
    </citation>
    <scope>NUCLEOTIDE SEQUENCE [LARGE SCALE GENOMIC DNA]</scope>
    <source>
        <strain evidence="2 3">CCFEE 5910</strain>
    </source>
</reference>
<keyword evidence="3" id="KW-1185">Reference proteome</keyword>
<proteinExistence type="predicted"/>
<evidence type="ECO:0000256" key="1">
    <source>
        <dbReference type="SAM" id="MobiDB-lite"/>
    </source>
</evidence>
<protein>
    <submittedName>
        <fullName evidence="2">Uncharacterized protein</fullName>
    </submittedName>
</protein>
<evidence type="ECO:0000313" key="2">
    <source>
        <dbReference type="EMBL" id="KAK5088465.1"/>
    </source>
</evidence>
<sequence length="306" mass="34108">PPIKLCECKERWVSGDKPTREDAIHTAKHLVGWIPDDSEDETNKLTLIRHCLKMGVEPSTIETTHWGVLAPDPDTWRNAAAGLPNMTRWTVGEQMDYWCKKLPERNSEGYDIHTYARIFKTMGCWDCRHHLELDLFSQGNFEGAVDGCVACHNRRTGHQYRGGCCGGGAYLNDSPQGYLTFESNGSARSGSQARAKSGYTMGGYVPESRQSRSSKRSGKTGSSQRSRASRYDRSQASGWLPPKARSEHGVPASTVLGRSVKSEGNTSTILPGESQYRYNQRQDERRAKGQARGDWGYALSKDLRGK</sequence>
<gene>
    <name evidence="2" type="ORF">LTR05_002683</name>
</gene>
<feature type="non-terminal residue" evidence="2">
    <location>
        <position position="1"/>
    </location>
</feature>
<name>A0AAN7Y894_9EURO</name>
<feature type="region of interest" description="Disordered" evidence="1">
    <location>
        <begin position="182"/>
        <end position="306"/>
    </location>
</feature>
<dbReference type="Proteomes" id="UP001309876">
    <property type="component" value="Unassembled WGS sequence"/>
</dbReference>
<dbReference type="EMBL" id="JAVRRJ010000002">
    <property type="protein sequence ID" value="KAK5088465.1"/>
    <property type="molecule type" value="Genomic_DNA"/>
</dbReference>
<evidence type="ECO:0000313" key="3">
    <source>
        <dbReference type="Proteomes" id="UP001309876"/>
    </source>
</evidence>
<feature type="compositionally biased region" description="Polar residues" evidence="1">
    <location>
        <begin position="182"/>
        <end position="194"/>
    </location>
</feature>
<accession>A0AAN7Y894</accession>